<keyword evidence="2" id="KW-0349">Heme</keyword>
<evidence type="ECO:0000256" key="3">
    <source>
        <dbReference type="ARBA" id="ARBA00022723"/>
    </source>
</evidence>
<evidence type="ECO:0000256" key="5">
    <source>
        <dbReference type="ARBA" id="ARBA00023004"/>
    </source>
</evidence>
<evidence type="ECO:0000256" key="6">
    <source>
        <dbReference type="ARBA" id="ARBA00023014"/>
    </source>
</evidence>
<dbReference type="PROSITE" id="PS00365">
    <property type="entry name" value="NIR_SIR"/>
    <property type="match status" value="1"/>
</dbReference>
<dbReference type="Proteomes" id="UP000436522">
    <property type="component" value="Unassembled WGS sequence"/>
</dbReference>
<dbReference type="InterPro" id="IPR005117">
    <property type="entry name" value="NiRdtase/SiRdtase_haem-b_fer"/>
</dbReference>
<feature type="domain" description="Nitrite/Sulfite reductase ferredoxin-like" evidence="7">
    <location>
        <begin position="17"/>
        <end position="81"/>
    </location>
</feature>
<protein>
    <submittedName>
        <fullName evidence="8">Precorrin-3B synthase</fullName>
    </submittedName>
</protein>
<keyword evidence="5" id="KW-0408">Iron</keyword>
<dbReference type="AlphaFoldDB" id="A0A640VT03"/>
<evidence type="ECO:0000256" key="1">
    <source>
        <dbReference type="ARBA" id="ARBA00022485"/>
    </source>
</evidence>
<reference evidence="8 9" key="1">
    <citation type="submission" date="2019-12" db="EMBL/GenBank/DDBJ databases">
        <title>Roseobacter cerasinus sp. nov., isolated from seawater around aquaculture.</title>
        <authorList>
            <person name="Muramatsu S."/>
            <person name="Takabe Y."/>
            <person name="Mori K."/>
            <person name="Takaichi S."/>
            <person name="Hanada S."/>
        </authorList>
    </citation>
    <scope>NUCLEOTIDE SEQUENCE [LARGE SCALE GENOMIC DNA]</scope>
    <source>
        <strain evidence="8 9">AI77</strain>
    </source>
</reference>
<dbReference type="Pfam" id="PF03460">
    <property type="entry name" value="NIR_SIR_ferr"/>
    <property type="match status" value="1"/>
</dbReference>
<dbReference type="GO" id="GO:0051539">
    <property type="term" value="F:4 iron, 4 sulfur cluster binding"/>
    <property type="evidence" value="ECO:0007669"/>
    <property type="project" value="UniProtKB-KW"/>
</dbReference>
<keyword evidence="4" id="KW-0560">Oxidoreductase</keyword>
<dbReference type="EMBL" id="BLIV01000004">
    <property type="protein sequence ID" value="GFE50560.1"/>
    <property type="molecule type" value="Genomic_DNA"/>
</dbReference>
<comment type="caution">
    <text evidence="8">The sequence shown here is derived from an EMBL/GenBank/DDBJ whole genome shotgun (WGS) entry which is preliminary data.</text>
</comment>
<dbReference type="Gene3D" id="3.90.480.20">
    <property type="match status" value="1"/>
</dbReference>
<name>A0A640VT03_9RHOB</name>
<dbReference type="InterPro" id="IPR036136">
    <property type="entry name" value="Nit/Sulf_reduc_fer-like_dom_sf"/>
</dbReference>
<evidence type="ECO:0000313" key="8">
    <source>
        <dbReference type="EMBL" id="GFE50560.1"/>
    </source>
</evidence>
<dbReference type="InterPro" id="IPR006066">
    <property type="entry name" value="NO2/SO3_Rdtase_FeS/sirohaem_BS"/>
</dbReference>
<dbReference type="GO" id="GO:0046872">
    <property type="term" value="F:metal ion binding"/>
    <property type="evidence" value="ECO:0007669"/>
    <property type="project" value="UniProtKB-KW"/>
</dbReference>
<accession>A0A640VT03</accession>
<keyword evidence="6" id="KW-0411">Iron-sulfur</keyword>
<sequence>MSVAPAVKGWCPGAHRPMMSGDGLIVRVRPYFARLNAVQVQGLCEAAQTYGSGVLDLTNRANLQIRGVSEQGQMPLLQALDDLGLLDLSPELEARRNVLVTPFWQDGDATHRITRDLLSRLVQLPDLPAKFGLAVDAGPAPLLQEDSADIRVERSAQGWCVRADGADRGKPVAEPEIGAAVLDMARWFAAQRTAEERRMRAVVRRVALPAAWREVTPLPGGPRPAPGMHPLGAVVGAEFGQFEAASLARWMVETGAQALRVTPWRRIVLDGAAPERCDDLPTAEIMMRADACAGAPFCTGATVETRALARQLATVTQGSVHVSGCAKGCARRGRADLTLIGRDGRFDLVRQGHAWDAPEKTGLRPDEILAELKTTP</sequence>
<dbReference type="PANTHER" id="PTHR32439">
    <property type="entry name" value="FERREDOXIN--NITRITE REDUCTASE, CHLOROPLASTIC"/>
    <property type="match status" value="1"/>
</dbReference>
<gene>
    <name evidence="8" type="ORF">So717_23130</name>
</gene>
<keyword evidence="3" id="KW-0479">Metal-binding</keyword>
<dbReference type="GO" id="GO:0020037">
    <property type="term" value="F:heme binding"/>
    <property type="evidence" value="ECO:0007669"/>
    <property type="project" value="InterPro"/>
</dbReference>
<dbReference type="SUPFAM" id="SSF55124">
    <property type="entry name" value="Nitrite/Sulfite reductase N-terminal domain-like"/>
    <property type="match status" value="1"/>
</dbReference>
<evidence type="ECO:0000256" key="4">
    <source>
        <dbReference type="ARBA" id="ARBA00023002"/>
    </source>
</evidence>
<evidence type="ECO:0000256" key="2">
    <source>
        <dbReference type="ARBA" id="ARBA00022617"/>
    </source>
</evidence>
<keyword evidence="9" id="KW-1185">Reference proteome</keyword>
<proteinExistence type="predicted"/>
<dbReference type="InterPro" id="IPR045854">
    <property type="entry name" value="NO2/SO3_Rdtase_4Fe4S_sf"/>
</dbReference>
<dbReference type="SUPFAM" id="SSF56014">
    <property type="entry name" value="Nitrite and sulphite reductase 4Fe-4S domain-like"/>
    <property type="match status" value="1"/>
</dbReference>
<dbReference type="Gene3D" id="3.30.413.10">
    <property type="entry name" value="Sulfite Reductase Hemoprotein, domain 1"/>
    <property type="match status" value="1"/>
</dbReference>
<evidence type="ECO:0000259" key="7">
    <source>
        <dbReference type="Pfam" id="PF03460"/>
    </source>
</evidence>
<dbReference type="GO" id="GO:0016491">
    <property type="term" value="F:oxidoreductase activity"/>
    <property type="evidence" value="ECO:0007669"/>
    <property type="project" value="UniProtKB-KW"/>
</dbReference>
<organism evidence="8 9">
    <name type="scientific">Roseobacter cerasinus</name>
    <dbReference type="NCBI Taxonomy" id="2602289"/>
    <lineage>
        <taxon>Bacteria</taxon>
        <taxon>Pseudomonadati</taxon>
        <taxon>Pseudomonadota</taxon>
        <taxon>Alphaproteobacteria</taxon>
        <taxon>Rhodobacterales</taxon>
        <taxon>Roseobacteraceae</taxon>
        <taxon>Roseobacter</taxon>
    </lineage>
</organism>
<keyword evidence="1" id="KW-0004">4Fe-4S</keyword>
<dbReference type="RefSeq" id="WP_238840868.1">
    <property type="nucleotide sequence ID" value="NZ_BLIV01000004.1"/>
</dbReference>
<dbReference type="InterPro" id="IPR051329">
    <property type="entry name" value="NIR_SIR_4Fe-4S"/>
</dbReference>
<evidence type="ECO:0000313" key="9">
    <source>
        <dbReference type="Proteomes" id="UP000436522"/>
    </source>
</evidence>
<dbReference type="PANTHER" id="PTHR32439:SF9">
    <property type="entry name" value="BLR3264 PROTEIN"/>
    <property type="match status" value="1"/>
</dbReference>